<keyword evidence="2" id="KW-1185">Reference proteome</keyword>
<sequence length="497" mass="56607">MNKEKSTSNNVLQGFFKDWSKLLIRVNLSTETFHGRVTVYGKHFISGKTAKLWDRYDPDWVPTQNLGNQKCGSVEKLQSDLEVPTKRDERARGRELKLIDISFDVESAVGTKLSNTGPCFSFSEVKIKVFHFRLCRRWHLRFLNGAFSEDFRVVRNLKSLTEILYRFIDVSFHFLSGFKVNMSDTRVFHLVCGTGKYHRAPNLLTGKPSINLSDTTKIEAILAVMNTTEVIVKLRPEKIQAHTGFELRPLRYRCSAVPTELSCVEIQDYIPGAVSGVYKIYPMSNTKPIEVYCDLEIAGGGFSFLPHSLTLRSDAQQIVEVLFKDKKNVLLKLKKKVDGSEWYTLIQPHPNYADIDFGVLVNNFSGYTKPKNAFMQKYVFLGILPKSIAKRKTTQGFRSNGIMLEFWNCDANPNSFFALFPNHYHQLPQDHGKTTGYENSGIAVNWRSHAKAVTSGSLKMPNKFFFLTELHFGGCGCYTSSDRWKKFGYNATAIGIR</sequence>
<name>A0AAU9VMF0_9CNID</name>
<evidence type="ECO:0000313" key="1">
    <source>
        <dbReference type="EMBL" id="CAH3031100.1"/>
    </source>
</evidence>
<gene>
    <name evidence="1" type="ORF">PMEA_00001001</name>
</gene>
<dbReference type="NCBIfam" id="NF040941">
    <property type="entry name" value="GGGWT_bact"/>
    <property type="match status" value="1"/>
</dbReference>
<dbReference type="AlphaFoldDB" id="A0AAU9VMF0"/>
<dbReference type="InterPro" id="IPR014716">
    <property type="entry name" value="Fibrinogen_a/b/g_C_1"/>
</dbReference>
<comment type="caution">
    <text evidence="1">The sequence shown here is derived from an EMBL/GenBank/DDBJ whole genome shotgun (WGS) entry which is preliminary data.</text>
</comment>
<organism evidence="1 2">
    <name type="scientific">Pocillopora meandrina</name>
    <dbReference type="NCBI Taxonomy" id="46732"/>
    <lineage>
        <taxon>Eukaryota</taxon>
        <taxon>Metazoa</taxon>
        <taxon>Cnidaria</taxon>
        <taxon>Anthozoa</taxon>
        <taxon>Hexacorallia</taxon>
        <taxon>Scleractinia</taxon>
        <taxon>Astrocoeniina</taxon>
        <taxon>Pocilloporidae</taxon>
        <taxon>Pocillopora</taxon>
    </lineage>
</organism>
<dbReference type="Proteomes" id="UP001159428">
    <property type="component" value="Unassembled WGS sequence"/>
</dbReference>
<dbReference type="EMBL" id="CALNXJ010000001">
    <property type="protein sequence ID" value="CAH3031100.1"/>
    <property type="molecule type" value="Genomic_DNA"/>
</dbReference>
<reference evidence="1 2" key="1">
    <citation type="submission" date="2022-05" db="EMBL/GenBank/DDBJ databases">
        <authorList>
            <consortium name="Genoscope - CEA"/>
            <person name="William W."/>
        </authorList>
    </citation>
    <scope>NUCLEOTIDE SEQUENCE [LARGE SCALE GENOMIC DNA]</scope>
</reference>
<dbReference type="SUPFAM" id="SSF56496">
    <property type="entry name" value="Fibrinogen C-terminal domain-like"/>
    <property type="match status" value="1"/>
</dbReference>
<accession>A0AAU9VMF0</accession>
<protein>
    <submittedName>
        <fullName evidence="1">Uncharacterized protein</fullName>
    </submittedName>
</protein>
<dbReference type="Gene3D" id="3.90.215.10">
    <property type="entry name" value="Gamma Fibrinogen, chain A, domain 1"/>
    <property type="match status" value="1"/>
</dbReference>
<dbReference type="InterPro" id="IPR036056">
    <property type="entry name" value="Fibrinogen-like_C"/>
</dbReference>
<evidence type="ECO:0000313" key="2">
    <source>
        <dbReference type="Proteomes" id="UP001159428"/>
    </source>
</evidence>
<proteinExistence type="predicted"/>